<proteinExistence type="predicted"/>
<dbReference type="SUPFAM" id="SSF140453">
    <property type="entry name" value="EsxAB dimer-like"/>
    <property type="match status" value="1"/>
</dbReference>
<sequence>MAAVGGPMTRSRIEAFDQTAQVLADLAERLRDGTQALQQASEAYVEQMRAPGGTEWRGQTATAYLAAATQRSPRVGVAVDRSRYRGRTMC</sequence>
<accession>A0A7R7GQR2</accession>
<protein>
    <submittedName>
        <fullName evidence="1">Uncharacterized protein</fullName>
    </submittedName>
</protein>
<organism evidence="1 2">
    <name type="scientific">Mycobacterium heckeshornense</name>
    <dbReference type="NCBI Taxonomy" id="110505"/>
    <lineage>
        <taxon>Bacteria</taxon>
        <taxon>Bacillati</taxon>
        <taxon>Actinomycetota</taxon>
        <taxon>Actinomycetes</taxon>
        <taxon>Mycobacteriales</taxon>
        <taxon>Mycobacteriaceae</taxon>
        <taxon>Mycobacterium</taxon>
    </lineage>
</organism>
<gene>
    <name evidence="1" type="ORF">MHEC_01820</name>
</gene>
<keyword evidence="2" id="KW-1185">Reference proteome</keyword>
<evidence type="ECO:0000313" key="2">
    <source>
        <dbReference type="Proteomes" id="UP000595446"/>
    </source>
</evidence>
<reference evidence="1 2" key="1">
    <citation type="submission" date="2020-12" db="EMBL/GenBank/DDBJ databases">
        <title>Complete genome sequence of Mycobacterium heckeshornense JCM 15655T, closely related to a pathogenic non-tuberculous mycobacterial species Mycobacterium xenopi.</title>
        <authorList>
            <person name="Yoshida M."/>
            <person name="Fukano H."/>
            <person name="Asakura T."/>
            <person name="Suzuki M."/>
            <person name="Hoshino Y."/>
        </authorList>
    </citation>
    <scope>NUCLEOTIDE SEQUENCE [LARGE SCALE GENOMIC DNA]</scope>
    <source>
        <strain evidence="1 2">JCM 15655</strain>
    </source>
</reference>
<dbReference type="InterPro" id="IPR036689">
    <property type="entry name" value="ESAT-6-like_sf"/>
</dbReference>
<dbReference type="AlphaFoldDB" id="A0A7R7GQR2"/>
<dbReference type="EMBL" id="AP024237">
    <property type="protein sequence ID" value="BCO33749.1"/>
    <property type="molecule type" value="Genomic_DNA"/>
</dbReference>
<evidence type="ECO:0000313" key="1">
    <source>
        <dbReference type="EMBL" id="BCO33749.1"/>
    </source>
</evidence>
<name>A0A7R7GQR2_9MYCO</name>
<dbReference type="Proteomes" id="UP000595446">
    <property type="component" value="Chromosome"/>
</dbReference>